<keyword evidence="3" id="KW-1185">Reference proteome</keyword>
<dbReference type="AlphaFoldDB" id="A0A167DQG5"/>
<dbReference type="InterPro" id="IPR031352">
    <property type="entry name" value="SesA"/>
</dbReference>
<proteinExistence type="predicted"/>
<reference evidence="2 3" key="1">
    <citation type="submission" date="2015-06" db="EMBL/GenBank/DDBJ databases">
        <title>Survival trade-offs in plant roots during colonization by closely related pathogenic and mutualistic fungi.</title>
        <authorList>
            <person name="Hacquard S."/>
            <person name="Kracher B."/>
            <person name="Hiruma K."/>
            <person name="Weinman A."/>
            <person name="Muench P."/>
            <person name="Garrido Oter R."/>
            <person name="Ver Loren van Themaat E."/>
            <person name="Dallerey J.-F."/>
            <person name="Damm U."/>
            <person name="Henrissat B."/>
            <person name="Lespinet O."/>
            <person name="Thon M."/>
            <person name="Kemen E."/>
            <person name="McHardy A.C."/>
            <person name="Schulze-Lefert P."/>
            <person name="O'Connell R.J."/>
        </authorList>
    </citation>
    <scope>NUCLEOTIDE SEQUENCE [LARGE SCALE GENOMIC DNA]</scope>
    <source>
        <strain evidence="2 3">MAFF 238704</strain>
    </source>
</reference>
<feature type="non-terminal residue" evidence="2">
    <location>
        <position position="58"/>
    </location>
</feature>
<comment type="caution">
    <text evidence="2">The sequence shown here is derived from an EMBL/GenBank/DDBJ whole genome shotgun (WGS) entry which is preliminary data.</text>
</comment>
<dbReference type="Pfam" id="PF17107">
    <property type="entry name" value="SesA"/>
    <property type="match status" value="1"/>
</dbReference>
<sequence>LKRAKTIQDIFNAIEPGNQQDKGAKEWSALARFYRTKVVPFGKAHKVETLMQDILNKL</sequence>
<evidence type="ECO:0000313" key="2">
    <source>
        <dbReference type="EMBL" id="KZL84203.1"/>
    </source>
</evidence>
<feature type="non-terminal residue" evidence="2">
    <location>
        <position position="1"/>
    </location>
</feature>
<accession>A0A167DQG5</accession>
<protein>
    <recommendedName>
        <fullName evidence="1">NACHT-NTPase and P-loop NTPases N-terminal domain-containing protein</fullName>
    </recommendedName>
</protein>
<dbReference type="EMBL" id="LFIW01000948">
    <property type="protein sequence ID" value="KZL84203.1"/>
    <property type="molecule type" value="Genomic_DNA"/>
</dbReference>
<evidence type="ECO:0000313" key="3">
    <source>
        <dbReference type="Proteomes" id="UP000076584"/>
    </source>
</evidence>
<dbReference type="Proteomes" id="UP000076584">
    <property type="component" value="Unassembled WGS sequence"/>
</dbReference>
<name>A0A167DQG5_COLIC</name>
<feature type="domain" description="NACHT-NTPase and P-loop NTPases N-terminal" evidence="1">
    <location>
        <begin position="2"/>
        <end position="58"/>
    </location>
</feature>
<gene>
    <name evidence="2" type="ORF">CI238_13646</name>
</gene>
<organism evidence="2 3">
    <name type="scientific">Colletotrichum incanum</name>
    <name type="common">Soybean anthracnose fungus</name>
    <dbReference type="NCBI Taxonomy" id="1573173"/>
    <lineage>
        <taxon>Eukaryota</taxon>
        <taxon>Fungi</taxon>
        <taxon>Dikarya</taxon>
        <taxon>Ascomycota</taxon>
        <taxon>Pezizomycotina</taxon>
        <taxon>Sordariomycetes</taxon>
        <taxon>Hypocreomycetidae</taxon>
        <taxon>Glomerellales</taxon>
        <taxon>Glomerellaceae</taxon>
        <taxon>Colletotrichum</taxon>
        <taxon>Colletotrichum spaethianum species complex</taxon>
    </lineage>
</organism>
<evidence type="ECO:0000259" key="1">
    <source>
        <dbReference type="Pfam" id="PF17107"/>
    </source>
</evidence>